<dbReference type="OrthoDB" id="3220614at2759"/>
<sequence>MSSAASPNSSTPSHHLNQANHRPSQSTSSPSRRPRPDSEDEADEHYAKGRKKRRAVEAPYRGWGRSGARHSDPFSDMRMMIGVTLRVRGGKKTLSSMSLSQRRAYHSFERMTAHIPELDNYLATCTAEQLEKLKEEMKLGQQSARTADTNGLKTSILEMVRALYPEAADDLKDLRTNQKSTRGFRNIVLGQLLCPINKNWDDEDVQQELLAKPGAASTTAWPFFFYPKGDFNSKNIMQGLLRGELIVWAYKFIYLGPSTWSTTRREADEDVFASQNCNAKLHNLDEVTPQSIAYVASQVRFALSSGQANHKSGGPFSLQDFFWHVMGYFEDEMFADHVEELLTWWNNQIFPATPDEEESEDPETDSLALMKAQLVAQRRDALGDVTNN</sequence>
<proteinExistence type="predicted"/>
<reference evidence="2 3" key="1">
    <citation type="submission" date="2014-06" db="EMBL/GenBank/DDBJ databases">
        <title>Evolutionary Origins and Diversification of the Mycorrhizal Mutualists.</title>
        <authorList>
            <consortium name="DOE Joint Genome Institute"/>
            <consortium name="Mycorrhizal Genomics Consortium"/>
            <person name="Kohler A."/>
            <person name="Kuo A."/>
            <person name="Nagy L.G."/>
            <person name="Floudas D."/>
            <person name="Copeland A."/>
            <person name="Barry K.W."/>
            <person name="Cichocki N."/>
            <person name="Veneault-Fourrey C."/>
            <person name="LaButti K."/>
            <person name="Lindquist E.A."/>
            <person name="Lipzen A."/>
            <person name="Lundell T."/>
            <person name="Morin E."/>
            <person name="Murat C."/>
            <person name="Riley R."/>
            <person name="Ohm R."/>
            <person name="Sun H."/>
            <person name="Tunlid A."/>
            <person name="Henrissat B."/>
            <person name="Grigoriev I.V."/>
            <person name="Hibbett D.S."/>
            <person name="Martin F."/>
        </authorList>
    </citation>
    <scope>NUCLEOTIDE SEQUENCE [LARGE SCALE GENOMIC DNA]</scope>
    <source>
        <strain evidence="2 3">SS14</strain>
    </source>
</reference>
<feature type="region of interest" description="Disordered" evidence="1">
    <location>
        <begin position="1"/>
        <end position="58"/>
    </location>
</feature>
<dbReference type="Pfam" id="PF20414">
    <property type="entry name" value="DUF6698"/>
    <property type="match status" value="1"/>
</dbReference>
<evidence type="ECO:0000256" key="1">
    <source>
        <dbReference type="SAM" id="MobiDB-lite"/>
    </source>
</evidence>
<dbReference type="HOGENOM" id="CLU_035918_1_0_1"/>
<dbReference type="Proteomes" id="UP000054279">
    <property type="component" value="Unassembled WGS sequence"/>
</dbReference>
<organism evidence="2 3">
    <name type="scientific">Sphaerobolus stellatus (strain SS14)</name>
    <dbReference type="NCBI Taxonomy" id="990650"/>
    <lineage>
        <taxon>Eukaryota</taxon>
        <taxon>Fungi</taxon>
        <taxon>Dikarya</taxon>
        <taxon>Basidiomycota</taxon>
        <taxon>Agaricomycotina</taxon>
        <taxon>Agaricomycetes</taxon>
        <taxon>Phallomycetidae</taxon>
        <taxon>Geastrales</taxon>
        <taxon>Sphaerobolaceae</taxon>
        <taxon>Sphaerobolus</taxon>
    </lineage>
</organism>
<accession>A0A0C9VWI8</accession>
<gene>
    <name evidence="2" type="ORF">M422DRAFT_779939</name>
</gene>
<name>A0A0C9VWI8_SPHS4</name>
<keyword evidence="3" id="KW-1185">Reference proteome</keyword>
<feature type="compositionally biased region" description="Low complexity" evidence="1">
    <location>
        <begin position="1"/>
        <end position="13"/>
    </location>
</feature>
<dbReference type="EMBL" id="KN837128">
    <property type="protein sequence ID" value="KIJ42706.1"/>
    <property type="molecule type" value="Genomic_DNA"/>
</dbReference>
<dbReference type="InterPro" id="IPR046521">
    <property type="entry name" value="DUF6698"/>
</dbReference>
<evidence type="ECO:0000313" key="2">
    <source>
        <dbReference type="EMBL" id="KIJ42706.1"/>
    </source>
</evidence>
<protein>
    <submittedName>
        <fullName evidence="2">Uncharacterized protein</fullName>
    </submittedName>
</protein>
<evidence type="ECO:0000313" key="3">
    <source>
        <dbReference type="Proteomes" id="UP000054279"/>
    </source>
</evidence>
<dbReference type="AlphaFoldDB" id="A0A0C9VWI8"/>
<feature type="compositionally biased region" description="Low complexity" evidence="1">
    <location>
        <begin position="22"/>
        <end position="31"/>
    </location>
</feature>